<evidence type="ECO:0000313" key="6">
    <source>
        <dbReference type="Proteomes" id="UP001519273"/>
    </source>
</evidence>
<dbReference type="Pfam" id="PF00270">
    <property type="entry name" value="DEAD"/>
    <property type="match status" value="1"/>
</dbReference>
<dbReference type="PANTHER" id="PTHR47962:SF5">
    <property type="entry name" value="ATP-DEPENDENT HELICASE LHR-RELATED"/>
    <property type="match status" value="1"/>
</dbReference>
<accession>A0ABS4GYN0</accession>
<evidence type="ECO:0000259" key="3">
    <source>
        <dbReference type="PROSITE" id="PS51192"/>
    </source>
</evidence>
<dbReference type="SMART" id="SM00490">
    <property type="entry name" value="HELICc"/>
    <property type="match status" value="1"/>
</dbReference>
<dbReference type="Proteomes" id="UP001519273">
    <property type="component" value="Unassembled WGS sequence"/>
</dbReference>
<dbReference type="EC" id="3.6.4.-" evidence="5"/>
<evidence type="ECO:0000256" key="2">
    <source>
        <dbReference type="ARBA" id="ARBA00022840"/>
    </source>
</evidence>
<dbReference type="InterPro" id="IPR052511">
    <property type="entry name" value="ATP-dep_Helicase"/>
</dbReference>
<name>A0ABS4GYN0_9BACL</name>
<keyword evidence="5" id="KW-0378">Hydrolase</keyword>
<dbReference type="Pfam" id="PF00271">
    <property type="entry name" value="Helicase_C"/>
    <property type="match status" value="1"/>
</dbReference>
<feature type="domain" description="Helicase C-terminal" evidence="4">
    <location>
        <begin position="247"/>
        <end position="400"/>
    </location>
</feature>
<keyword evidence="2" id="KW-0067">ATP-binding</keyword>
<dbReference type="SMART" id="SM00487">
    <property type="entry name" value="DEXDc"/>
    <property type="match status" value="1"/>
</dbReference>
<gene>
    <name evidence="5" type="ORF">J2Z20_000192</name>
</gene>
<feature type="domain" description="Helicase ATP-binding" evidence="3">
    <location>
        <begin position="39"/>
        <end position="205"/>
    </location>
</feature>
<evidence type="ECO:0000259" key="4">
    <source>
        <dbReference type="PROSITE" id="PS51194"/>
    </source>
</evidence>
<proteinExistence type="predicted"/>
<dbReference type="EMBL" id="JAGGKP010000001">
    <property type="protein sequence ID" value="MBP1935331.1"/>
    <property type="molecule type" value="Genomic_DNA"/>
</dbReference>
<dbReference type="RefSeq" id="WP_209844483.1">
    <property type="nucleotide sequence ID" value="NZ_CBCRVE010000001.1"/>
</dbReference>
<dbReference type="PANTHER" id="PTHR47962">
    <property type="entry name" value="ATP-DEPENDENT HELICASE LHR-RELATED-RELATED"/>
    <property type="match status" value="1"/>
</dbReference>
<comment type="caution">
    <text evidence="5">The sequence shown here is derived from an EMBL/GenBank/DDBJ whole genome shotgun (WGS) entry which is preliminary data.</text>
</comment>
<dbReference type="InterPro" id="IPR011545">
    <property type="entry name" value="DEAD/DEAH_box_helicase_dom"/>
</dbReference>
<organism evidence="5 6">
    <name type="scientific">Paenibacillus sediminis</name>
    <dbReference type="NCBI Taxonomy" id="664909"/>
    <lineage>
        <taxon>Bacteria</taxon>
        <taxon>Bacillati</taxon>
        <taxon>Bacillota</taxon>
        <taxon>Bacilli</taxon>
        <taxon>Bacillales</taxon>
        <taxon>Paenibacillaceae</taxon>
        <taxon>Paenibacillus</taxon>
    </lineage>
</organism>
<dbReference type="SUPFAM" id="SSF52540">
    <property type="entry name" value="P-loop containing nucleoside triphosphate hydrolases"/>
    <property type="match status" value="1"/>
</dbReference>
<dbReference type="PROSITE" id="PS51192">
    <property type="entry name" value="HELICASE_ATP_BIND_1"/>
    <property type="match status" value="1"/>
</dbReference>
<evidence type="ECO:0000313" key="5">
    <source>
        <dbReference type="EMBL" id="MBP1935331.1"/>
    </source>
</evidence>
<dbReference type="InterPro" id="IPR014001">
    <property type="entry name" value="Helicase_ATP-bd"/>
</dbReference>
<reference evidence="5 6" key="1">
    <citation type="submission" date="2021-03" db="EMBL/GenBank/DDBJ databases">
        <title>Genomic Encyclopedia of Type Strains, Phase IV (KMG-IV): sequencing the most valuable type-strain genomes for metagenomic binning, comparative biology and taxonomic classification.</title>
        <authorList>
            <person name="Goeker M."/>
        </authorList>
    </citation>
    <scope>NUCLEOTIDE SEQUENCE [LARGE SCALE GENOMIC DNA]</scope>
    <source>
        <strain evidence="5 6">DSM 23491</strain>
    </source>
</reference>
<keyword evidence="6" id="KW-1185">Reference proteome</keyword>
<dbReference type="InterPro" id="IPR027417">
    <property type="entry name" value="P-loop_NTPase"/>
</dbReference>
<keyword evidence="1" id="KW-0547">Nucleotide-binding</keyword>
<dbReference type="Gene3D" id="3.40.50.300">
    <property type="entry name" value="P-loop containing nucleotide triphosphate hydrolases"/>
    <property type="match status" value="2"/>
</dbReference>
<evidence type="ECO:0000256" key="1">
    <source>
        <dbReference type="ARBA" id="ARBA00022741"/>
    </source>
</evidence>
<protein>
    <submittedName>
        <fullName evidence="5">ATP-dependent Lhr-like helicase</fullName>
        <ecNumber evidence="5">3.6.4.-</ecNumber>
    </submittedName>
</protein>
<dbReference type="InterPro" id="IPR001650">
    <property type="entry name" value="Helicase_C-like"/>
</dbReference>
<dbReference type="PROSITE" id="PS51194">
    <property type="entry name" value="HELICASE_CTER"/>
    <property type="match status" value="1"/>
</dbReference>
<sequence>MTTSQELEKDRQLSRRLPTVWPVFFQRFGRLTPVQREAIGPILDGRNILICAATASGKTEAAYAPLVERLKGMSGPWTILYLSPTRALVNDIHARLGPAAERLGLRLVRRTGEYKWESEAVPHILVTTPESLDSMLCRGLAEDGSAHVLAHVRAVVLDEIHLLHGSPRGEQTRWLIERLKRLVAHAYDSGWTRSKQLQIVGLSATVAEPQAVIDTFLPGGGLVFVPGKREIIEVVPPGMRFAPVERALPAYLGAKGRSSEKWVVFCNNRKRVDELTELLCKELRVFGYSVGAHHGSLGKTLREMTERDVRRLDRYVLVATSTIEIGVDIGDVDGVALDAPPPDMAAFLQRIGRGNRRSQHTQVMLCARSEQDAVLQEAMLEAARVGWFANQPVGPISSVLRQQVLSYILQGKGGVRSREFICRLFEKEVDGAVVQELLTMMANDGDIQDTPRGVRLTTEARDRALRGELHSVIETLPGQTAVDSVTGQRLANQVKHVKGNGLSIGGNHFQVVERSAYSLKVKSSARLPDGESQWSYVSGPANRRTEHPMVLRHKLQLAEGEWPVVQDKDGYYCAFHLGGVRMSLALRLLSVYVAPEERPSKITPYYVSFREELKPRWLVHHAADLLHVAVSIRLDTAESQLGLPLANRMLPDKLRLRDVQGWLRPEGLVQELRESVWTRAEEETVEVLGLFIGN</sequence>
<dbReference type="GO" id="GO:0016787">
    <property type="term" value="F:hydrolase activity"/>
    <property type="evidence" value="ECO:0007669"/>
    <property type="project" value="UniProtKB-KW"/>
</dbReference>